<dbReference type="EMBL" id="JBHSTI010000002">
    <property type="protein sequence ID" value="MFC6236358.1"/>
    <property type="molecule type" value="Genomic_DNA"/>
</dbReference>
<keyword evidence="3" id="KW-1185">Reference proteome</keyword>
<dbReference type="InterPro" id="IPR036527">
    <property type="entry name" value="SCP2_sterol-bd_dom_sf"/>
</dbReference>
<dbReference type="Gene3D" id="3.30.1050.40">
    <property type="match status" value="1"/>
</dbReference>
<comment type="caution">
    <text evidence="2">The sequence shown here is derived from an EMBL/GenBank/DDBJ whole genome shotgun (WGS) entry which is preliminary data.</text>
</comment>
<dbReference type="InterPro" id="IPR041629">
    <property type="entry name" value="SCP_3"/>
</dbReference>
<dbReference type="SUPFAM" id="SSF55718">
    <property type="entry name" value="SCP-like"/>
    <property type="match status" value="1"/>
</dbReference>
<feature type="domain" description="Bacterial SCP orthologue" evidence="1">
    <location>
        <begin position="17"/>
        <end position="109"/>
    </location>
</feature>
<accession>A0ABW1SVB6</accession>
<dbReference type="RefSeq" id="WP_386763940.1">
    <property type="nucleotide sequence ID" value="NZ_JBHSTI010000002.1"/>
</dbReference>
<dbReference type="Pfam" id="PF17844">
    <property type="entry name" value="SCP_3"/>
    <property type="match status" value="1"/>
</dbReference>
<evidence type="ECO:0000313" key="2">
    <source>
        <dbReference type="EMBL" id="MFC6236358.1"/>
    </source>
</evidence>
<dbReference type="Proteomes" id="UP001596138">
    <property type="component" value="Unassembled WGS sequence"/>
</dbReference>
<organism evidence="2 3">
    <name type="scientific">Longivirga aurantiaca</name>
    <dbReference type="NCBI Taxonomy" id="1837743"/>
    <lineage>
        <taxon>Bacteria</taxon>
        <taxon>Bacillati</taxon>
        <taxon>Actinomycetota</taxon>
        <taxon>Actinomycetes</taxon>
        <taxon>Sporichthyales</taxon>
        <taxon>Sporichthyaceae</taxon>
        <taxon>Longivirga</taxon>
    </lineage>
</organism>
<protein>
    <submittedName>
        <fullName evidence="2">Sterol carrier family protein</fullName>
    </submittedName>
</protein>
<evidence type="ECO:0000313" key="3">
    <source>
        <dbReference type="Proteomes" id="UP001596138"/>
    </source>
</evidence>
<proteinExistence type="predicted"/>
<name>A0ABW1SVB6_9ACTN</name>
<evidence type="ECO:0000259" key="1">
    <source>
        <dbReference type="Pfam" id="PF17844"/>
    </source>
</evidence>
<gene>
    <name evidence="2" type="ORF">ACFQGU_00590</name>
</gene>
<reference evidence="3" key="1">
    <citation type="journal article" date="2019" name="Int. J. Syst. Evol. Microbiol.">
        <title>The Global Catalogue of Microorganisms (GCM) 10K type strain sequencing project: providing services to taxonomists for standard genome sequencing and annotation.</title>
        <authorList>
            <consortium name="The Broad Institute Genomics Platform"/>
            <consortium name="The Broad Institute Genome Sequencing Center for Infectious Disease"/>
            <person name="Wu L."/>
            <person name="Ma J."/>
        </authorList>
    </citation>
    <scope>NUCLEOTIDE SEQUENCE [LARGE SCALE GENOMIC DNA]</scope>
    <source>
        <strain evidence="3">CGMCC 4.7317</strain>
    </source>
</reference>
<sequence>MTPAELLAAWDAGEAPERTVVRSVVKASLAELVEKAPGRAVEVRIPPHAAVQAVEGGTHRRGTPPAVVECDARTWLELATGRLGWADAVADGRVRASGERSDLSHLLPL</sequence>